<reference evidence="2" key="1">
    <citation type="journal article" date="2020" name="Stud. Mycol.">
        <title>101 Dothideomycetes genomes: a test case for predicting lifestyles and emergence of pathogens.</title>
        <authorList>
            <person name="Haridas S."/>
            <person name="Albert R."/>
            <person name="Binder M."/>
            <person name="Bloem J."/>
            <person name="Labutti K."/>
            <person name="Salamov A."/>
            <person name="Andreopoulos B."/>
            <person name="Baker S."/>
            <person name="Barry K."/>
            <person name="Bills G."/>
            <person name="Bluhm B."/>
            <person name="Cannon C."/>
            <person name="Castanera R."/>
            <person name="Culley D."/>
            <person name="Daum C."/>
            <person name="Ezra D."/>
            <person name="Gonzalez J."/>
            <person name="Henrissat B."/>
            <person name="Kuo A."/>
            <person name="Liang C."/>
            <person name="Lipzen A."/>
            <person name="Lutzoni F."/>
            <person name="Magnuson J."/>
            <person name="Mondo S."/>
            <person name="Nolan M."/>
            <person name="Ohm R."/>
            <person name="Pangilinan J."/>
            <person name="Park H.-J."/>
            <person name="Ramirez L."/>
            <person name="Alfaro M."/>
            <person name="Sun H."/>
            <person name="Tritt A."/>
            <person name="Yoshinaga Y."/>
            <person name="Zwiers L.-H."/>
            <person name="Turgeon B."/>
            <person name="Goodwin S."/>
            <person name="Spatafora J."/>
            <person name="Crous P."/>
            <person name="Grigoriev I."/>
        </authorList>
    </citation>
    <scope>NUCLEOTIDE SEQUENCE</scope>
    <source>
        <strain evidence="2">CBS 207.26</strain>
    </source>
</reference>
<proteinExistence type="predicted"/>
<dbReference type="Proteomes" id="UP000800200">
    <property type="component" value="Unassembled WGS sequence"/>
</dbReference>
<feature type="region of interest" description="Disordered" evidence="1">
    <location>
        <begin position="1"/>
        <end position="40"/>
    </location>
</feature>
<sequence length="245" mass="28057">MGLRSHGLPNYSTQHFSKSPPKSLPSKVSYPPTPNNTASSSIAEAEELAPNVIDAPSLNGFETTAPWTPTTFALKLGIRNHCRLYRFWRSKQPRRRSLSKSKDGIPAKLFLHPLPTPSTYREKTEVYRTFEVWTGFVPGIHTTAIFVHEEDLKKVGQLFERSPADTGMACLLSDPDGCFSYDVILMGMRFEQIHMTGKEPLKGKWIERVWERGLRLRLGMRIWVDGEESLERIIEMGYRREDIYV</sequence>
<dbReference type="AlphaFoldDB" id="A0A6A6DVT5"/>
<gene>
    <name evidence="2" type="ORF">K469DRAFT_690920</name>
</gene>
<accession>A0A6A6DVT5</accession>
<feature type="compositionally biased region" description="Low complexity" evidence="1">
    <location>
        <begin position="17"/>
        <end position="30"/>
    </location>
</feature>
<name>A0A6A6DVT5_9PEZI</name>
<keyword evidence="3" id="KW-1185">Reference proteome</keyword>
<protein>
    <submittedName>
        <fullName evidence="2">Uncharacterized protein</fullName>
    </submittedName>
</protein>
<evidence type="ECO:0000313" key="2">
    <source>
        <dbReference type="EMBL" id="KAF2182472.1"/>
    </source>
</evidence>
<evidence type="ECO:0000313" key="3">
    <source>
        <dbReference type="Proteomes" id="UP000800200"/>
    </source>
</evidence>
<evidence type="ECO:0000256" key="1">
    <source>
        <dbReference type="SAM" id="MobiDB-lite"/>
    </source>
</evidence>
<dbReference type="EMBL" id="ML994648">
    <property type="protein sequence ID" value="KAF2182472.1"/>
    <property type="molecule type" value="Genomic_DNA"/>
</dbReference>
<organism evidence="2 3">
    <name type="scientific">Zopfia rhizophila CBS 207.26</name>
    <dbReference type="NCBI Taxonomy" id="1314779"/>
    <lineage>
        <taxon>Eukaryota</taxon>
        <taxon>Fungi</taxon>
        <taxon>Dikarya</taxon>
        <taxon>Ascomycota</taxon>
        <taxon>Pezizomycotina</taxon>
        <taxon>Dothideomycetes</taxon>
        <taxon>Dothideomycetes incertae sedis</taxon>
        <taxon>Zopfiaceae</taxon>
        <taxon>Zopfia</taxon>
    </lineage>
</organism>